<evidence type="ECO:0000313" key="2">
    <source>
        <dbReference type="Proteomes" id="UP000037035"/>
    </source>
</evidence>
<sequence>MDLAQIMFLKFSPSEVICPYVNRAIVDVFMHAKQLVTADPGTWDELIKVHPHLFSGTFATGELSKAQNISQSYSIGQHYSNQSSLKAYSSKQPAMMIDANNSDHDLDPPTSSVPQIKQNQEGKNEVIKHSICGLTSDIKKLTEKQRGNSKATPQTLLEKAMDKSSTLVAGDLSNDEFISFIKQERDVQVAQAIGKSLLGVERLNSLQLCGLLSLRQVMQNSQLVLINYGPMDDITPSTSFIPGSYPPIEMKSLSQPRM</sequence>
<accession>A0A0L6UJM5</accession>
<protein>
    <submittedName>
        <fullName evidence="1">Uncharacterized protein</fullName>
    </submittedName>
</protein>
<evidence type="ECO:0000313" key="1">
    <source>
        <dbReference type="EMBL" id="KNZ48005.1"/>
    </source>
</evidence>
<keyword evidence="2" id="KW-1185">Reference proteome</keyword>
<reference evidence="1 2" key="1">
    <citation type="submission" date="2015-08" db="EMBL/GenBank/DDBJ databases">
        <title>Next Generation Sequencing and Analysis of the Genome of Puccinia sorghi L Schw, the Causal Agent of Maize Common Rust.</title>
        <authorList>
            <person name="Rochi L."/>
            <person name="Burguener G."/>
            <person name="Darino M."/>
            <person name="Turjanski A."/>
            <person name="Kreff E."/>
            <person name="Dieguez M.J."/>
            <person name="Sacco F."/>
        </authorList>
    </citation>
    <scope>NUCLEOTIDE SEQUENCE [LARGE SCALE GENOMIC DNA]</scope>
    <source>
        <strain evidence="1 2">RO10H11247</strain>
    </source>
</reference>
<proteinExistence type="predicted"/>
<dbReference type="VEuPathDB" id="FungiDB:VP01_597g4"/>
<gene>
    <name evidence="1" type="ORF">VP01_597g4</name>
</gene>
<dbReference type="AlphaFoldDB" id="A0A0L6UJM5"/>
<dbReference type="Proteomes" id="UP000037035">
    <property type="component" value="Unassembled WGS sequence"/>
</dbReference>
<comment type="caution">
    <text evidence="1">The sequence shown here is derived from an EMBL/GenBank/DDBJ whole genome shotgun (WGS) entry which is preliminary data.</text>
</comment>
<name>A0A0L6UJM5_9BASI</name>
<organism evidence="1 2">
    <name type="scientific">Puccinia sorghi</name>
    <dbReference type="NCBI Taxonomy" id="27349"/>
    <lineage>
        <taxon>Eukaryota</taxon>
        <taxon>Fungi</taxon>
        <taxon>Dikarya</taxon>
        <taxon>Basidiomycota</taxon>
        <taxon>Pucciniomycotina</taxon>
        <taxon>Pucciniomycetes</taxon>
        <taxon>Pucciniales</taxon>
        <taxon>Pucciniaceae</taxon>
        <taxon>Puccinia</taxon>
    </lineage>
</organism>
<dbReference type="EMBL" id="LAVV01011251">
    <property type="protein sequence ID" value="KNZ48005.1"/>
    <property type="molecule type" value="Genomic_DNA"/>
</dbReference>